<feature type="signal peptide" evidence="9">
    <location>
        <begin position="1"/>
        <end position="27"/>
    </location>
</feature>
<dbReference type="EMBL" id="JBHTJG010000001">
    <property type="protein sequence ID" value="MFD0945424.1"/>
    <property type="molecule type" value="Genomic_DNA"/>
</dbReference>
<comment type="similarity">
    <text evidence="2 9">Belongs to the outer membrane factor (OMF) (TC 1.B.17) family.</text>
</comment>
<proteinExistence type="inferred from homology"/>
<name>A0ABW3H240_9SPHN</name>
<dbReference type="PANTHER" id="PTHR30203">
    <property type="entry name" value="OUTER MEMBRANE CATION EFFLUX PROTEIN"/>
    <property type="match status" value="1"/>
</dbReference>
<sequence>MAPYRAKRRLCRALAFAPLLLCAACVAAPDLGEAPRPRSAGTLAAAMPAPQAGWPEARWWEGYGDPQLSALIAAALEGSPTMDEAEARVRRARAATLQAGAATLPSVELTGQGGASQMSVNSMPLPAGLLPHHWDDTAQAALGVSYDLDLWGRNRATLRAALSEEQAARADAEAARLTLSTAIASAYADLARLGAVRATAEGALRVRGESLDMVRAREAQGLENRAAVLRAESGRAAAAADLAAVDEQIALTRNRIAALMGEGPGRGAEIALPAAVRLPAFGLPADLGVEIVARRPDIVAARLRAEAQADRIGAARADFYPNIRLSALVGLQALGIGRLLDSGSTYGSVGPAITLPIFSGGRIEGGYRAARADYDAAVAAYDRTLIEALHDVADVAAQQRALSVRLADSRASLAASEAALELLRARYRGGLASYLEVLSAEDALNSGRRAVAELEASAFALDVALVRALGGGFQAAK</sequence>
<comment type="subcellular location">
    <subcellularLocation>
        <location evidence="9">Cell membrane</location>
        <topology evidence="9">Lipid-anchor</topology>
    </subcellularLocation>
    <subcellularLocation>
        <location evidence="1">Membrane</location>
    </subcellularLocation>
</comment>
<organism evidence="10 11">
    <name type="scientific">Sphingomonas canadensis</name>
    <dbReference type="NCBI Taxonomy" id="1219257"/>
    <lineage>
        <taxon>Bacteria</taxon>
        <taxon>Pseudomonadati</taxon>
        <taxon>Pseudomonadota</taxon>
        <taxon>Alphaproteobacteria</taxon>
        <taxon>Sphingomonadales</taxon>
        <taxon>Sphingomonadaceae</taxon>
        <taxon>Sphingomonas</taxon>
    </lineage>
</organism>
<evidence type="ECO:0000313" key="11">
    <source>
        <dbReference type="Proteomes" id="UP001596977"/>
    </source>
</evidence>
<dbReference type="Pfam" id="PF02321">
    <property type="entry name" value="OEP"/>
    <property type="match status" value="2"/>
</dbReference>
<dbReference type="Proteomes" id="UP001596977">
    <property type="component" value="Unassembled WGS sequence"/>
</dbReference>
<keyword evidence="8 9" id="KW-0449">Lipoprotein</keyword>
<accession>A0ABW3H240</accession>
<evidence type="ECO:0000256" key="9">
    <source>
        <dbReference type="RuleBase" id="RU362097"/>
    </source>
</evidence>
<dbReference type="SUPFAM" id="SSF56954">
    <property type="entry name" value="Outer membrane efflux proteins (OEP)"/>
    <property type="match status" value="1"/>
</dbReference>
<reference evidence="11" key="1">
    <citation type="journal article" date="2019" name="Int. J. Syst. Evol. Microbiol.">
        <title>The Global Catalogue of Microorganisms (GCM) 10K type strain sequencing project: providing services to taxonomists for standard genome sequencing and annotation.</title>
        <authorList>
            <consortium name="The Broad Institute Genomics Platform"/>
            <consortium name="The Broad Institute Genome Sequencing Center for Infectious Disease"/>
            <person name="Wu L."/>
            <person name="Ma J."/>
        </authorList>
    </citation>
    <scope>NUCLEOTIDE SEQUENCE [LARGE SCALE GENOMIC DNA]</scope>
    <source>
        <strain evidence="11">CCUG 62982</strain>
    </source>
</reference>
<evidence type="ECO:0000256" key="7">
    <source>
        <dbReference type="ARBA" id="ARBA00023139"/>
    </source>
</evidence>
<dbReference type="InterPro" id="IPR010131">
    <property type="entry name" value="MdtP/NodT-like"/>
</dbReference>
<dbReference type="RefSeq" id="WP_264942335.1">
    <property type="nucleotide sequence ID" value="NZ_JAPDRA010000001.1"/>
</dbReference>
<dbReference type="Gene3D" id="1.20.1600.10">
    <property type="entry name" value="Outer membrane efflux proteins (OEP)"/>
    <property type="match status" value="1"/>
</dbReference>
<evidence type="ECO:0000256" key="5">
    <source>
        <dbReference type="ARBA" id="ARBA00022729"/>
    </source>
</evidence>
<protein>
    <submittedName>
        <fullName evidence="10">Efflux transporter outer membrane subunit</fullName>
    </submittedName>
</protein>
<dbReference type="PANTHER" id="PTHR30203:SF20">
    <property type="entry name" value="MULTIDRUG RESISTANCE OUTER MEMBRANE PROTEIN MDTP-RELATED"/>
    <property type="match status" value="1"/>
</dbReference>
<evidence type="ECO:0000313" key="10">
    <source>
        <dbReference type="EMBL" id="MFD0945424.1"/>
    </source>
</evidence>
<keyword evidence="7 9" id="KW-0564">Palmitate</keyword>
<evidence type="ECO:0000256" key="2">
    <source>
        <dbReference type="ARBA" id="ARBA00007613"/>
    </source>
</evidence>
<evidence type="ECO:0000256" key="4">
    <source>
        <dbReference type="ARBA" id="ARBA00022692"/>
    </source>
</evidence>
<gene>
    <name evidence="10" type="ORF">ACFQ1E_03635</name>
</gene>
<keyword evidence="6 9" id="KW-0472">Membrane</keyword>
<keyword evidence="11" id="KW-1185">Reference proteome</keyword>
<evidence type="ECO:0000256" key="1">
    <source>
        <dbReference type="ARBA" id="ARBA00004370"/>
    </source>
</evidence>
<evidence type="ECO:0000256" key="3">
    <source>
        <dbReference type="ARBA" id="ARBA00022452"/>
    </source>
</evidence>
<keyword evidence="4 9" id="KW-0812">Transmembrane</keyword>
<keyword evidence="3 9" id="KW-1134">Transmembrane beta strand</keyword>
<keyword evidence="5 9" id="KW-0732">Signal</keyword>
<comment type="caution">
    <text evidence="10">The sequence shown here is derived from an EMBL/GenBank/DDBJ whole genome shotgun (WGS) entry which is preliminary data.</text>
</comment>
<evidence type="ECO:0000256" key="6">
    <source>
        <dbReference type="ARBA" id="ARBA00023136"/>
    </source>
</evidence>
<feature type="chain" id="PRO_5044979576" evidence="9">
    <location>
        <begin position="28"/>
        <end position="477"/>
    </location>
</feature>
<dbReference type="Gene3D" id="2.20.200.10">
    <property type="entry name" value="Outer membrane efflux proteins (OEP)"/>
    <property type="match status" value="1"/>
</dbReference>
<dbReference type="InterPro" id="IPR003423">
    <property type="entry name" value="OMP_efflux"/>
</dbReference>
<evidence type="ECO:0000256" key="8">
    <source>
        <dbReference type="ARBA" id="ARBA00023288"/>
    </source>
</evidence>
<dbReference type="NCBIfam" id="TIGR01845">
    <property type="entry name" value="outer_NodT"/>
    <property type="match status" value="1"/>
</dbReference>